<dbReference type="AlphaFoldDB" id="A0A511BCD4"/>
<keyword evidence="3" id="KW-1185">Reference proteome</keyword>
<dbReference type="Proteomes" id="UP000321079">
    <property type="component" value="Unassembled WGS sequence"/>
</dbReference>
<gene>
    <name evidence="2" type="ORF">GKA01_26390</name>
</gene>
<organism evidence="2 3">
    <name type="scientific">Gluconobacter kanchanaburiensis NBRC 103587</name>
    <dbReference type="NCBI Taxonomy" id="1307948"/>
    <lineage>
        <taxon>Bacteria</taxon>
        <taxon>Pseudomonadati</taxon>
        <taxon>Pseudomonadota</taxon>
        <taxon>Alphaproteobacteria</taxon>
        <taxon>Acetobacterales</taxon>
        <taxon>Acetobacteraceae</taxon>
        <taxon>Gluconobacter</taxon>
    </lineage>
</organism>
<evidence type="ECO:0000313" key="2">
    <source>
        <dbReference type="EMBL" id="GEK97442.1"/>
    </source>
</evidence>
<proteinExistence type="predicted"/>
<evidence type="ECO:0000313" key="3">
    <source>
        <dbReference type="Proteomes" id="UP000321079"/>
    </source>
</evidence>
<evidence type="ECO:0000256" key="1">
    <source>
        <dbReference type="SAM" id="Coils"/>
    </source>
</evidence>
<feature type="coiled-coil region" evidence="1">
    <location>
        <begin position="46"/>
        <end position="73"/>
    </location>
</feature>
<comment type="caution">
    <text evidence="2">The sequence shown here is derived from an EMBL/GenBank/DDBJ whole genome shotgun (WGS) entry which is preliminary data.</text>
</comment>
<keyword evidence="1" id="KW-0175">Coiled coil</keyword>
<dbReference type="EMBL" id="BJVA01000027">
    <property type="protein sequence ID" value="GEK97442.1"/>
    <property type="molecule type" value="Genomic_DNA"/>
</dbReference>
<name>A0A511BCD4_9PROT</name>
<sequence>MFHPSMKAEMDTLEARNAELAVLLSDVPDDVPDLLPSASAIYARKVGRLTDALNRLEERLEAAEALRALIEKVVLTPGPNRGEINAMLYGELGTILT</sequence>
<reference evidence="2 3" key="1">
    <citation type="submission" date="2019-07" db="EMBL/GenBank/DDBJ databases">
        <title>Whole genome shotgun sequence of Gluconobacter kanchanaburiensis NBRC 103587.</title>
        <authorList>
            <person name="Hosoyama A."/>
            <person name="Uohara A."/>
            <person name="Ohji S."/>
            <person name="Ichikawa N."/>
        </authorList>
    </citation>
    <scope>NUCLEOTIDE SEQUENCE [LARGE SCALE GENOMIC DNA]</scope>
    <source>
        <strain evidence="2 3">NBRC 103587</strain>
    </source>
</reference>
<dbReference type="RefSeq" id="WP_228119867.1">
    <property type="nucleotide sequence ID" value="NZ_BARK01000002.1"/>
</dbReference>
<protein>
    <submittedName>
        <fullName evidence="2">Uncharacterized protein</fullName>
    </submittedName>
</protein>
<accession>A0A511BCD4</accession>